<proteinExistence type="predicted"/>
<feature type="compositionally biased region" description="Low complexity" evidence="1">
    <location>
        <begin position="7"/>
        <end position="18"/>
    </location>
</feature>
<name>A0A2H3B1C4_9AGAR</name>
<feature type="region of interest" description="Disordered" evidence="1">
    <location>
        <begin position="1"/>
        <end position="123"/>
    </location>
</feature>
<evidence type="ECO:0000313" key="3">
    <source>
        <dbReference type="Proteomes" id="UP000218334"/>
    </source>
</evidence>
<accession>A0A2H3B1C4</accession>
<feature type="compositionally biased region" description="Acidic residues" evidence="1">
    <location>
        <begin position="91"/>
        <end position="106"/>
    </location>
</feature>
<dbReference type="AlphaFoldDB" id="A0A2H3B1C4"/>
<reference evidence="3" key="1">
    <citation type="journal article" date="2017" name="Nat. Ecol. Evol.">
        <title>Genome expansion and lineage-specific genetic innovations in the forest pathogenic fungi Armillaria.</title>
        <authorList>
            <person name="Sipos G."/>
            <person name="Prasanna A.N."/>
            <person name="Walter M.C."/>
            <person name="O'Connor E."/>
            <person name="Balint B."/>
            <person name="Krizsan K."/>
            <person name="Kiss B."/>
            <person name="Hess J."/>
            <person name="Varga T."/>
            <person name="Slot J."/>
            <person name="Riley R."/>
            <person name="Boka B."/>
            <person name="Rigling D."/>
            <person name="Barry K."/>
            <person name="Lee J."/>
            <person name="Mihaltcheva S."/>
            <person name="LaButti K."/>
            <person name="Lipzen A."/>
            <person name="Waldron R."/>
            <person name="Moloney N.M."/>
            <person name="Sperisen C."/>
            <person name="Kredics L."/>
            <person name="Vagvoelgyi C."/>
            <person name="Patrignani A."/>
            <person name="Fitzpatrick D."/>
            <person name="Nagy I."/>
            <person name="Doyle S."/>
            <person name="Anderson J.B."/>
            <person name="Grigoriev I.V."/>
            <person name="Gueldener U."/>
            <person name="Muensterkoetter M."/>
            <person name="Nagy L.G."/>
        </authorList>
    </citation>
    <scope>NUCLEOTIDE SEQUENCE [LARGE SCALE GENOMIC DNA]</scope>
    <source>
        <strain evidence="3">28-4</strain>
    </source>
</reference>
<feature type="compositionally biased region" description="Gly residues" evidence="1">
    <location>
        <begin position="49"/>
        <end position="64"/>
    </location>
</feature>
<keyword evidence="3" id="KW-1185">Reference proteome</keyword>
<gene>
    <name evidence="2" type="ORF">ARMSODRAFT_459444</name>
</gene>
<dbReference type="EMBL" id="KZ293450">
    <property type="protein sequence ID" value="PBK64701.1"/>
    <property type="molecule type" value="Genomic_DNA"/>
</dbReference>
<dbReference type="STRING" id="1076256.A0A2H3B1C4"/>
<sequence>MEVESNRGATRLRGAALGRRGGHNKTWVAGGGSTQPSRASTPDSQRWTRGGGFRGGRGIRGARGGPKKYPNATYRATPVGGGGEEQHTEGSDADAEEQPQAEEEDKWDFNGFADPYDTDDIPGLEYMTLKTDAERQAYWDMVRD</sequence>
<dbReference type="Proteomes" id="UP000218334">
    <property type="component" value="Unassembled WGS sequence"/>
</dbReference>
<protein>
    <submittedName>
        <fullName evidence="2">Uncharacterized protein</fullName>
    </submittedName>
</protein>
<evidence type="ECO:0000313" key="2">
    <source>
        <dbReference type="EMBL" id="PBK64701.1"/>
    </source>
</evidence>
<evidence type="ECO:0000256" key="1">
    <source>
        <dbReference type="SAM" id="MobiDB-lite"/>
    </source>
</evidence>
<feature type="compositionally biased region" description="Polar residues" evidence="1">
    <location>
        <begin position="34"/>
        <end position="47"/>
    </location>
</feature>
<organism evidence="2 3">
    <name type="scientific">Armillaria solidipes</name>
    <dbReference type="NCBI Taxonomy" id="1076256"/>
    <lineage>
        <taxon>Eukaryota</taxon>
        <taxon>Fungi</taxon>
        <taxon>Dikarya</taxon>
        <taxon>Basidiomycota</taxon>
        <taxon>Agaricomycotina</taxon>
        <taxon>Agaricomycetes</taxon>
        <taxon>Agaricomycetidae</taxon>
        <taxon>Agaricales</taxon>
        <taxon>Marasmiineae</taxon>
        <taxon>Physalacriaceae</taxon>
        <taxon>Armillaria</taxon>
    </lineage>
</organism>